<evidence type="ECO:0000313" key="2">
    <source>
        <dbReference type="Proteomes" id="UP000193431"/>
    </source>
</evidence>
<reference evidence="1 2" key="1">
    <citation type="submission" date="2016-11" db="EMBL/GenBank/DDBJ databases">
        <title>Trade-off between light-utilization and light-protection in marine flavobacteria.</title>
        <authorList>
            <person name="Kumagai Y."/>
        </authorList>
    </citation>
    <scope>NUCLEOTIDE SEQUENCE [LARGE SCALE GENOMIC DNA]</scope>
    <source>
        <strain evidence="1 2">JCM 13191</strain>
    </source>
</reference>
<sequence length="244" mass="28992">MSDPISHRVEIASTYRDDILKIWNDFKQLDIFDEEHVYRKYPLAPDSIKKHQLTFIGINPSFNKKHQVHEDEKPIWFYPNDFKVDDNSISYFKKFQEVADYCEAEWTHLDLLFLRETNQKLIENLTYSNIDFIQKQLDISFEILEKAKPKLIVVANAYASEFFGKKKFKHYAFDKIWRGHDFVFNDNPNSSRSNFNEDIGTYEIQLNGKKTPILFCGMLSGQRALDLGSFERLKWQVKMILQKL</sequence>
<accession>A0A1W6MH51</accession>
<name>A0A1W6MH51_9FLAO</name>
<keyword evidence="2" id="KW-1185">Reference proteome</keyword>
<dbReference type="OrthoDB" id="950327at2"/>
<dbReference type="AlphaFoldDB" id="A0A1W6MH51"/>
<dbReference type="STRING" id="331648.BST97_02365"/>
<organism evidence="1 2">
    <name type="scientific">Nonlabens spongiae</name>
    <dbReference type="NCBI Taxonomy" id="331648"/>
    <lineage>
        <taxon>Bacteria</taxon>
        <taxon>Pseudomonadati</taxon>
        <taxon>Bacteroidota</taxon>
        <taxon>Flavobacteriia</taxon>
        <taxon>Flavobacteriales</taxon>
        <taxon>Flavobacteriaceae</taxon>
        <taxon>Nonlabens</taxon>
    </lineage>
</organism>
<dbReference type="Proteomes" id="UP000193431">
    <property type="component" value="Chromosome"/>
</dbReference>
<evidence type="ECO:0008006" key="3">
    <source>
        <dbReference type="Google" id="ProtNLM"/>
    </source>
</evidence>
<dbReference type="EMBL" id="CP019344">
    <property type="protein sequence ID" value="ARN76933.1"/>
    <property type="molecule type" value="Genomic_DNA"/>
</dbReference>
<dbReference type="RefSeq" id="WP_085765734.1">
    <property type="nucleotide sequence ID" value="NZ_CP019344.1"/>
</dbReference>
<gene>
    <name evidence="1" type="ORF">BST97_02365</name>
</gene>
<protein>
    <recommendedName>
        <fullName evidence="3">Uracil-DNA glycosylase-like domain-containing protein</fullName>
    </recommendedName>
</protein>
<evidence type="ECO:0000313" key="1">
    <source>
        <dbReference type="EMBL" id="ARN76933.1"/>
    </source>
</evidence>
<proteinExistence type="predicted"/>